<gene>
    <name evidence="1" type="ORF">KDAU_53710</name>
</gene>
<dbReference type="CDD" id="cd11538">
    <property type="entry name" value="NTP-PPase_u1"/>
    <property type="match status" value="1"/>
</dbReference>
<dbReference type="SUPFAM" id="SSF101386">
    <property type="entry name" value="all-alpha NTP pyrophosphatases"/>
    <property type="match status" value="1"/>
</dbReference>
<keyword evidence="2" id="KW-1185">Reference proteome</keyword>
<dbReference type="RefSeq" id="WP_126600307.1">
    <property type="nucleotide sequence ID" value="NZ_BIFQ01000002.1"/>
</dbReference>
<evidence type="ECO:0000313" key="1">
    <source>
        <dbReference type="EMBL" id="GCE08042.1"/>
    </source>
</evidence>
<dbReference type="Gene3D" id="1.10.287.1080">
    <property type="entry name" value="MazG-like"/>
    <property type="match status" value="1"/>
</dbReference>
<name>A0A401ZMH4_9CHLR</name>
<dbReference type="EMBL" id="BIFQ01000002">
    <property type="protein sequence ID" value="GCE08042.1"/>
    <property type="molecule type" value="Genomic_DNA"/>
</dbReference>
<dbReference type="OrthoDB" id="9791898at2"/>
<protein>
    <submittedName>
        <fullName evidence="1">Pyrophosphatase</fullName>
    </submittedName>
</protein>
<sequence>MDLDEIAEGVEQVSQRYAERFNIERDATWFVLKLQEEVGELTQSYLMLSGRARTKGKPLEEIQAEFNAEVADVFCQILLLARASGIDLEKEVADKWLSRLKS</sequence>
<proteinExistence type="predicted"/>
<dbReference type="AlphaFoldDB" id="A0A401ZMH4"/>
<comment type="caution">
    <text evidence="1">The sequence shown here is derived from an EMBL/GenBank/DDBJ whole genome shotgun (WGS) entry which is preliminary data.</text>
</comment>
<evidence type="ECO:0000313" key="2">
    <source>
        <dbReference type="Proteomes" id="UP000287224"/>
    </source>
</evidence>
<dbReference type="Proteomes" id="UP000287224">
    <property type="component" value="Unassembled WGS sequence"/>
</dbReference>
<reference evidence="2" key="1">
    <citation type="submission" date="2018-12" db="EMBL/GenBank/DDBJ databases">
        <title>Tengunoibacter tsumagoiensis gen. nov., sp. nov., Dictyobacter kobayashii sp. nov., D. alpinus sp. nov., and D. joshuensis sp. nov. and description of Dictyobacteraceae fam. nov. within the order Ktedonobacterales isolated from Tengu-no-mugimeshi.</title>
        <authorList>
            <person name="Wang C.M."/>
            <person name="Zheng Y."/>
            <person name="Sakai Y."/>
            <person name="Toyoda A."/>
            <person name="Minakuchi Y."/>
            <person name="Abe K."/>
            <person name="Yokota A."/>
            <person name="Yabe S."/>
        </authorList>
    </citation>
    <scope>NUCLEOTIDE SEQUENCE [LARGE SCALE GENOMIC DNA]</scope>
    <source>
        <strain evidence="2">S-27</strain>
    </source>
</reference>
<organism evidence="1 2">
    <name type="scientific">Dictyobacter aurantiacus</name>
    <dbReference type="NCBI Taxonomy" id="1936993"/>
    <lineage>
        <taxon>Bacteria</taxon>
        <taxon>Bacillati</taxon>
        <taxon>Chloroflexota</taxon>
        <taxon>Ktedonobacteria</taxon>
        <taxon>Ktedonobacterales</taxon>
        <taxon>Dictyobacteraceae</taxon>
        <taxon>Dictyobacter</taxon>
    </lineage>
</organism>
<accession>A0A401ZMH4</accession>